<keyword evidence="2" id="KW-1185">Reference proteome</keyword>
<sequence length="103" mass="12196">MNPFWAKFPVFPPQHENGNWHEKVRTMSEWKADPLWKHGYKEEASAHVKTWTNELRKLGLNATLLMEMPCPWRDFFGLAANAKKLRRTHTRSLPAESRMPQPR</sequence>
<protein>
    <submittedName>
        <fullName evidence="1">Uu.00g119470.m01.CDS01</fullName>
    </submittedName>
</protein>
<evidence type="ECO:0000313" key="1">
    <source>
        <dbReference type="EMBL" id="CAJ2504553.1"/>
    </source>
</evidence>
<organism evidence="1 2">
    <name type="scientific">Anthostomella pinea</name>
    <dbReference type="NCBI Taxonomy" id="933095"/>
    <lineage>
        <taxon>Eukaryota</taxon>
        <taxon>Fungi</taxon>
        <taxon>Dikarya</taxon>
        <taxon>Ascomycota</taxon>
        <taxon>Pezizomycotina</taxon>
        <taxon>Sordariomycetes</taxon>
        <taxon>Xylariomycetidae</taxon>
        <taxon>Xylariales</taxon>
        <taxon>Xylariaceae</taxon>
        <taxon>Anthostomella</taxon>
    </lineage>
</organism>
<comment type="caution">
    <text evidence="1">The sequence shown here is derived from an EMBL/GenBank/DDBJ whole genome shotgun (WGS) entry which is preliminary data.</text>
</comment>
<gene>
    <name evidence="1" type="ORF">KHLLAP_LOCUS5021</name>
</gene>
<dbReference type="AlphaFoldDB" id="A0AAI8VGJ5"/>
<dbReference type="EMBL" id="CAUWAG010000006">
    <property type="protein sequence ID" value="CAJ2504553.1"/>
    <property type="molecule type" value="Genomic_DNA"/>
</dbReference>
<accession>A0AAI8VGJ5</accession>
<name>A0AAI8VGJ5_9PEZI</name>
<proteinExistence type="predicted"/>
<evidence type="ECO:0000313" key="2">
    <source>
        <dbReference type="Proteomes" id="UP001295740"/>
    </source>
</evidence>
<dbReference type="Proteomes" id="UP001295740">
    <property type="component" value="Unassembled WGS sequence"/>
</dbReference>
<reference evidence="1" key="1">
    <citation type="submission" date="2023-10" db="EMBL/GenBank/DDBJ databases">
        <authorList>
            <person name="Hackl T."/>
        </authorList>
    </citation>
    <scope>NUCLEOTIDE SEQUENCE</scope>
</reference>